<dbReference type="InterPro" id="IPR011074">
    <property type="entry name" value="CRAL/TRIO_N_dom"/>
</dbReference>
<dbReference type="InterPro" id="IPR036865">
    <property type="entry name" value="CRAL-TRIO_dom_sf"/>
</dbReference>
<dbReference type="SUPFAM" id="SSF46938">
    <property type="entry name" value="CRAL/TRIO N-terminal domain"/>
    <property type="match status" value="1"/>
</dbReference>
<reference evidence="2" key="1">
    <citation type="submission" date="2021-01" db="EMBL/GenBank/DDBJ databases">
        <authorList>
            <person name="Corre E."/>
            <person name="Pelletier E."/>
            <person name="Niang G."/>
            <person name="Scheremetjew M."/>
            <person name="Finn R."/>
            <person name="Kale V."/>
            <person name="Holt S."/>
            <person name="Cochrane G."/>
            <person name="Meng A."/>
            <person name="Brown T."/>
            <person name="Cohen L."/>
        </authorList>
    </citation>
    <scope>NUCLEOTIDE SEQUENCE</scope>
    <source>
        <strain evidence="2">NIES-381</strain>
    </source>
</reference>
<dbReference type="PANTHER" id="PTHR45824">
    <property type="entry name" value="GH16843P"/>
    <property type="match status" value="1"/>
</dbReference>
<dbReference type="InterPro" id="IPR001251">
    <property type="entry name" value="CRAL-TRIO_dom"/>
</dbReference>
<sequence>MALDKDLRDWADDACLDRYLRARSYNVDKAEAMLAGSLKWRREFGTHKLLGEYMQDVQSEGAVGKMYVHGKDNMGRPVIYMKPRLDQQKGTQVQQMRHLVYTLERAISMMENGVEKFVLLIDFNGYSLRNAPSISTQRETLSILQNQYPERLGLAVCYCAPFLFNQSFKLIKPFIDPVTAAKLAFVSEKEKVTYFSTHFPVSCLERDYSGDDPTEYNPAQYFAHTPAIVA</sequence>
<dbReference type="PROSITE" id="PS50191">
    <property type="entry name" value="CRAL_TRIO"/>
    <property type="match status" value="1"/>
</dbReference>
<protein>
    <recommendedName>
        <fullName evidence="1">CRAL-TRIO domain-containing protein</fullName>
    </recommendedName>
</protein>
<dbReference type="InterPro" id="IPR052578">
    <property type="entry name" value="PI_Transfer_CRAL-TRIO"/>
</dbReference>
<dbReference type="InterPro" id="IPR036273">
    <property type="entry name" value="CRAL/TRIO_N_dom_sf"/>
</dbReference>
<dbReference type="Pfam" id="PF03765">
    <property type="entry name" value="CRAL_TRIO_N"/>
    <property type="match status" value="1"/>
</dbReference>
<dbReference type="SMART" id="SM01100">
    <property type="entry name" value="CRAL_TRIO_N"/>
    <property type="match status" value="1"/>
</dbReference>
<dbReference type="GO" id="GO:0008526">
    <property type="term" value="F:phosphatidylinositol transfer activity"/>
    <property type="evidence" value="ECO:0007669"/>
    <property type="project" value="TreeGrafter"/>
</dbReference>
<proteinExistence type="predicted"/>
<dbReference type="Pfam" id="PF00650">
    <property type="entry name" value="CRAL_TRIO"/>
    <property type="match status" value="1"/>
</dbReference>
<name>A0A7S1J558_9EUGL</name>
<dbReference type="SUPFAM" id="SSF52087">
    <property type="entry name" value="CRAL/TRIO domain"/>
    <property type="match status" value="1"/>
</dbReference>
<evidence type="ECO:0000313" key="2">
    <source>
        <dbReference type="EMBL" id="CAD9033052.1"/>
    </source>
</evidence>
<evidence type="ECO:0000259" key="1">
    <source>
        <dbReference type="PROSITE" id="PS50191"/>
    </source>
</evidence>
<feature type="domain" description="CRAL-TRIO" evidence="1">
    <location>
        <begin position="56"/>
        <end position="216"/>
    </location>
</feature>
<dbReference type="EMBL" id="HBGA01119013">
    <property type="protein sequence ID" value="CAD9033052.1"/>
    <property type="molecule type" value="Transcribed_RNA"/>
</dbReference>
<dbReference type="PANTHER" id="PTHR45824:SF29">
    <property type="entry name" value="GH16843P"/>
    <property type="match status" value="1"/>
</dbReference>
<dbReference type="AlphaFoldDB" id="A0A7S1J558"/>
<dbReference type="CDD" id="cd00170">
    <property type="entry name" value="SEC14"/>
    <property type="match status" value="1"/>
</dbReference>
<accession>A0A7S1J558</accession>
<organism evidence="2">
    <name type="scientific">Eutreptiella gymnastica</name>
    <dbReference type="NCBI Taxonomy" id="73025"/>
    <lineage>
        <taxon>Eukaryota</taxon>
        <taxon>Discoba</taxon>
        <taxon>Euglenozoa</taxon>
        <taxon>Euglenida</taxon>
        <taxon>Spirocuta</taxon>
        <taxon>Euglenophyceae</taxon>
        <taxon>Eutreptiales</taxon>
        <taxon>Eutreptiaceae</taxon>
        <taxon>Eutreptiella</taxon>
    </lineage>
</organism>
<gene>
    <name evidence="2" type="ORF">EGYM00392_LOCUS44196</name>
</gene>
<dbReference type="Gene3D" id="3.40.525.10">
    <property type="entry name" value="CRAL-TRIO lipid binding domain"/>
    <property type="match status" value="1"/>
</dbReference>
<dbReference type="SMART" id="SM00516">
    <property type="entry name" value="SEC14"/>
    <property type="match status" value="1"/>
</dbReference>